<feature type="region of interest" description="Disordered" evidence="1">
    <location>
        <begin position="203"/>
        <end position="274"/>
    </location>
</feature>
<evidence type="ECO:0000313" key="4">
    <source>
        <dbReference type="Proteomes" id="UP001465976"/>
    </source>
</evidence>
<feature type="transmembrane region" description="Helical" evidence="2">
    <location>
        <begin position="168"/>
        <end position="192"/>
    </location>
</feature>
<feature type="compositionally biased region" description="Low complexity" evidence="1">
    <location>
        <begin position="133"/>
        <end position="161"/>
    </location>
</feature>
<protein>
    <submittedName>
        <fullName evidence="3">Uncharacterized protein</fullName>
    </submittedName>
</protein>
<keyword evidence="4" id="KW-1185">Reference proteome</keyword>
<proteinExistence type="predicted"/>
<feature type="compositionally biased region" description="Polar residues" evidence="1">
    <location>
        <begin position="204"/>
        <end position="223"/>
    </location>
</feature>
<feature type="compositionally biased region" description="Polar residues" evidence="1">
    <location>
        <begin position="254"/>
        <end position="267"/>
    </location>
</feature>
<evidence type="ECO:0000256" key="2">
    <source>
        <dbReference type="SAM" id="Phobius"/>
    </source>
</evidence>
<dbReference type="Proteomes" id="UP001465976">
    <property type="component" value="Unassembled WGS sequence"/>
</dbReference>
<keyword evidence="2" id="KW-0812">Transmembrane</keyword>
<keyword evidence="2" id="KW-1133">Transmembrane helix</keyword>
<accession>A0ABR3FNR9</accession>
<comment type="caution">
    <text evidence="3">The sequence shown here is derived from an EMBL/GenBank/DDBJ whole genome shotgun (WGS) entry which is preliminary data.</text>
</comment>
<name>A0ABR3FNR9_9AGAR</name>
<feature type="compositionally biased region" description="Pro residues" evidence="1">
    <location>
        <begin position="228"/>
        <end position="240"/>
    </location>
</feature>
<dbReference type="Gene3D" id="2.60.120.260">
    <property type="entry name" value="Galactose-binding domain-like"/>
    <property type="match status" value="1"/>
</dbReference>
<keyword evidence="2" id="KW-0472">Membrane</keyword>
<reference evidence="3 4" key="1">
    <citation type="submission" date="2024-02" db="EMBL/GenBank/DDBJ databases">
        <title>A draft genome for the cacao thread blight pathogen Marasmius crinis-equi.</title>
        <authorList>
            <person name="Cohen S.P."/>
            <person name="Baruah I.K."/>
            <person name="Amoako-Attah I."/>
            <person name="Bukari Y."/>
            <person name="Meinhardt L.W."/>
            <person name="Bailey B.A."/>
        </authorList>
    </citation>
    <scope>NUCLEOTIDE SEQUENCE [LARGE SCALE GENOMIC DNA]</scope>
    <source>
        <strain evidence="3 4">GH-76</strain>
    </source>
</reference>
<sequence>MPLEIVDGADSHISYKPDGQWIPSNECSNDQTCRTANPQAQAQEASIEYQFRGTFIQVFGIVQNQPNRPQQCNNVSYTLDGTPQQFQLPLVSNAPNQLLFQLPESLEDKDHTLVIAVNLADCRYTFDHFAVQTSESAPPSPPSTTSQSAATSSIPAAPSSAPEHEANVGGIVGGTIAVIVSVGLVALILLFFRRKRRRLHEANARQTVTPFENPPKSRSNPKSHLNEPPAPAPQVPPAAAPTPAASLPLAQGVRPQSQSTYSVSAPPSYSKLYP</sequence>
<evidence type="ECO:0000256" key="1">
    <source>
        <dbReference type="SAM" id="MobiDB-lite"/>
    </source>
</evidence>
<gene>
    <name evidence="3" type="ORF">V5O48_004924</name>
</gene>
<feature type="compositionally biased region" description="Low complexity" evidence="1">
    <location>
        <begin position="241"/>
        <end position="250"/>
    </location>
</feature>
<feature type="region of interest" description="Disordered" evidence="1">
    <location>
        <begin position="133"/>
        <end position="164"/>
    </location>
</feature>
<evidence type="ECO:0000313" key="3">
    <source>
        <dbReference type="EMBL" id="KAL0577081.1"/>
    </source>
</evidence>
<organism evidence="3 4">
    <name type="scientific">Marasmius crinis-equi</name>
    <dbReference type="NCBI Taxonomy" id="585013"/>
    <lineage>
        <taxon>Eukaryota</taxon>
        <taxon>Fungi</taxon>
        <taxon>Dikarya</taxon>
        <taxon>Basidiomycota</taxon>
        <taxon>Agaricomycotina</taxon>
        <taxon>Agaricomycetes</taxon>
        <taxon>Agaricomycetidae</taxon>
        <taxon>Agaricales</taxon>
        <taxon>Marasmiineae</taxon>
        <taxon>Marasmiaceae</taxon>
        <taxon>Marasmius</taxon>
    </lineage>
</organism>
<dbReference type="EMBL" id="JBAHYK010000180">
    <property type="protein sequence ID" value="KAL0577081.1"/>
    <property type="molecule type" value="Genomic_DNA"/>
</dbReference>